<feature type="region of interest" description="Disordered" evidence="1">
    <location>
        <begin position="452"/>
        <end position="471"/>
    </location>
</feature>
<evidence type="ECO:0008006" key="4">
    <source>
        <dbReference type="Google" id="ProtNLM"/>
    </source>
</evidence>
<organism evidence="2 3">
    <name type="scientific">Flexivirga caeni</name>
    <dbReference type="NCBI Taxonomy" id="2294115"/>
    <lineage>
        <taxon>Bacteria</taxon>
        <taxon>Bacillati</taxon>
        <taxon>Actinomycetota</taxon>
        <taxon>Actinomycetes</taxon>
        <taxon>Micrococcales</taxon>
        <taxon>Dermacoccaceae</taxon>
        <taxon>Flexivirga</taxon>
    </lineage>
</organism>
<sequence>MIGVRGNAVPYSQIESAFEDLARGFHPTVDKTTGEVHDARIPFTPTEFNSAIARAAIPECIPEPAEQALDSTDIETFACRRSWSKDGRPDLPDGSLEVDDKAPKPRASETGWPRVGDDGRFIHTKDREAREGWRSERDGKLPVFNGFDLHLLVDATPWGEQGYPPLIRALALAPAGTLKSEPGLDAIRAAKSLGSRITCVLVDRGYSILTTDHWCGPLAEEAVEQVFTLHTNQRGQHPGPMSKTLVIDGGLFVDSVPPRLRELPPHNAWAPKREQLELAAQYDEREAFAFRSTRRPDGANQQYEGPARAGKVRCANNPESMRLSAATHPTTNCVRGEQCSCSTRKTLGREYLRLRQRHRYGTTRWLADYGRRNSVESANSIFKVHEIGFTKNTVRVFGRLKHGLWAALAAAVINLHLVETGYGIEPCGQLPAGPIEPLLPVTPSKALHCKIGRRGPPPKDINTLLTEPKTA</sequence>
<evidence type="ECO:0000313" key="2">
    <source>
        <dbReference type="EMBL" id="RNI23781.1"/>
    </source>
</evidence>
<proteinExistence type="predicted"/>
<protein>
    <recommendedName>
        <fullName evidence="4">Transposase DDE domain-containing protein</fullName>
    </recommendedName>
</protein>
<dbReference type="EMBL" id="RJJQ01000004">
    <property type="protein sequence ID" value="RNI23781.1"/>
    <property type="molecule type" value="Genomic_DNA"/>
</dbReference>
<evidence type="ECO:0000256" key="1">
    <source>
        <dbReference type="SAM" id="MobiDB-lite"/>
    </source>
</evidence>
<name>A0A3M9MDY3_9MICO</name>
<reference evidence="2 3" key="1">
    <citation type="submission" date="2018-11" db="EMBL/GenBank/DDBJ databases">
        <title>Draft genome of Simplicispira Flexivirga sp. BO-16.</title>
        <authorList>
            <person name="Im W.T."/>
        </authorList>
    </citation>
    <scope>NUCLEOTIDE SEQUENCE [LARGE SCALE GENOMIC DNA]</scope>
    <source>
        <strain evidence="2 3">BO-16</strain>
    </source>
</reference>
<gene>
    <name evidence="2" type="ORF">EFY87_05725</name>
</gene>
<evidence type="ECO:0000313" key="3">
    <source>
        <dbReference type="Proteomes" id="UP000271678"/>
    </source>
</evidence>
<dbReference type="Proteomes" id="UP000271678">
    <property type="component" value="Unassembled WGS sequence"/>
</dbReference>
<dbReference type="AlphaFoldDB" id="A0A3M9MDY3"/>
<accession>A0A3M9MDY3</accession>
<comment type="caution">
    <text evidence="2">The sequence shown here is derived from an EMBL/GenBank/DDBJ whole genome shotgun (WGS) entry which is preliminary data.</text>
</comment>
<feature type="compositionally biased region" description="Basic and acidic residues" evidence="1">
    <location>
        <begin position="98"/>
        <end position="107"/>
    </location>
</feature>
<keyword evidence="3" id="KW-1185">Reference proteome</keyword>
<feature type="region of interest" description="Disordered" evidence="1">
    <location>
        <begin position="83"/>
        <end position="120"/>
    </location>
</feature>